<keyword evidence="1" id="KW-0224">Dipeptidase</keyword>
<dbReference type="PROSITE" id="PS51318">
    <property type="entry name" value="TAT"/>
    <property type="match status" value="1"/>
</dbReference>
<name>A0ABU3Q5Y0_9SPHN</name>
<dbReference type="Proteomes" id="UP001259572">
    <property type="component" value="Unassembled WGS sequence"/>
</dbReference>
<dbReference type="PANTHER" id="PTHR10443:SF12">
    <property type="entry name" value="DIPEPTIDASE"/>
    <property type="match status" value="1"/>
</dbReference>
<dbReference type="EMBL" id="JAVUPU010000003">
    <property type="protein sequence ID" value="MDT9598818.1"/>
    <property type="molecule type" value="Genomic_DNA"/>
</dbReference>
<sequence>MPFSRRQMLGGALAATAAAPFISRPIRAQTSAYPARTYPRQVVDLVQESLVIDMLGPIKIDIGPAPMTEKMAADFRASGISAFNHGVGIAGTDARDQVLSFFALWQHYLLVNSHVFTGVDKMADIVRAKRDGKCAVIMGVQNSEHFLKADDVKFFYDLGQRCSQLTYNSQTRIGSGSTERVDGGITDFGISIVEAMHKVGMLVDVSHCGDRTTLDAIAISKKPIAITHSNCRALNDHPRLKTDEAIKALAAKGGVMGISGVRNFVTSKDPTTVANIVDHIDHAVKLAGIDHVGIGSDADLNGYDDMPPEVQKAMRASLKSSYAFRDKLDTDGFDHPLKIYDLTEELLRRNYSNANIKAILGGNFQRLLTSTWGG</sequence>
<gene>
    <name evidence="1" type="ORF">RQX22_07650</name>
</gene>
<dbReference type="InterPro" id="IPR006311">
    <property type="entry name" value="TAT_signal"/>
</dbReference>
<dbReference type="PANTHER" id="PTHR10443">
    <property type="entry name" value="MICROSOMAL DIPEPTIDASE"/>
    <property type="match status" value="1"/>
</dbReference>
<accession>A0ABU3Q5Y0</accession>
<evidence type="ECO:0000313" key="2">
    <source>
        <dbReference type="Proteomes" id="UP001259572"/>
    </source>
</evidence>
<reference evidence="1 2" key="1">
    <citation type="submission" date="2023-05" db="EMBL/GenBank/DDBJ databases">
        <authorList>
            <person name="Guo Y."/>
        </authorList>
    </citation>
    <scope>NUCLEOTIDE SEQUENCE [LARGE SCALE GENOMIC DNA]</scope>
    <source>
        <strain evidence="1 2">GR2756</strain>
    </source>
</reference>
<keyword evidence="1" id="KW-0378">Hydrolase</keyword>
<proteinExistence type="predicted"/>
<organism evidence="1 2">
    <name type="scientific">Sphingosinicella rhizophila</name>
    <dbReference type="NCBI Taxonomy" id="3050082"/>
    <lineage>
        <taxon>Bacteria</taxon>
        <taxon>Pseudomonadati</taxon>
        <taxon>Pseudomonadota</taxon>
        <taxon>Alphaproteobacteria</taxon>
        <taxon>Sphingomonadales</taxon>
        <taxon>Sphingosinicellaceae</taxon>
        <taxon>Sphingosinicella</taxon>
    </lineage>
</organism>
<dbReference type="SUPFAM" id="SSF51556">
    <property type="entry name" value="Metallo-dependent hydrolases"/>
    <property type="match status" value="1"/>
</dbReference>
<dbReference type="InterPro" id="IPR032466">
    <property type="entry name" value="Metal_Hydrolase"/>
</dbReference>
<dbReference type="Gene3D" id="3.20.20.140">
    <property type="entry name" value="Metal-dependent hydrolases"/>
    <property type="match status" value="1"/>
</dbReference>
<protein>
    <submittedName>
        <fullName evidence="1">Membrane dipeptidase</fullName>
        <ecNumber evidence="1">3.4.13.-</ecNumber>
    </submittedName>
</protein>
<keyword evidence="1" id="KW-0645">Protease</keyword>
<dbReference type="InterPro" id="IPR008257">
    <property type="entry name" value="Pept_M19"/>
</dbReference>
<dbReference type="PROSITE" id="PS51365">
    <property type="entry name" value="RENAL_DIPEPTIDASE_2"/>
    <property type="match status" value="1"/>
</dbReference>
<dbReference type="GO" id="GO:0016805">
    <property type="term" value="F:dipeptidase activity"/>
    <property type="evidence" value="ECO:0007669"/>
    <property type="project" value="UniProtKB-KW"/>
</dbReference>
<dbReference type="Pfam" id="PF01244">
    <property type="entry name" value="Peptidase_M19"/>
    <property type="match status" value="1"/>
</dbReference>
<comment type="caution">
    <text evidence="1">The sequence shown here is derived from an EMBL/GenBank/DDBJ whole genome shotgun (WGS) entry which is preliminary data.</text>
</comment>
<dbReference type="EC" id="3.4.13.-" evidence="1"/>
<dbReference type="RefSeq" id="WP_315725195.1">
    <property type="nucleotide sequence ID" value="NZ_JAVUPU010000003.1"/>
</dbReference>
<evidence type="ECO:0000313" key="1">
    <source>
        <dbReference type="EMBL" id="MDT9598818.1"/>
    </source>
</evidence>
<keyword evidence="2" id="KW-1185">Reference proteome</keyword>